<comment type="caution">
    <text evidence="2">The sequence shown here is derived from an EMBL/GenBank/DDBJ whole genome shotgun (WGS) entry which is preliminary data.</text>
</comment>
<evidence type="ECO:0000256" key="1">
    <source>
        <dbReference type="SAM" id="MobiDB-lite"/>
    </source>
</evidence>
<dbReference type="Proteomes" id="UP000037904">
    <property type="component" value="Unassembled WGS sequence"/>
</dbReference>
<gene>
    <name evidence="2" type="ORF">FLAG1_05439</name>
</gene>
<feature type="region of interest" description="Disordered" evidence="1">
    <location>
        <begin position="123"/>
        <end position="153"/>
    </location>
</feature>
<protein>
    <submittedName>
        <fullName evidence="2">Uncharacterized protein</fullName>
    </submittedName>
</protein>
<keyword evidence="3" id="KW-1185">Reference proteome</keyword>
<evidence type="ECO:0000313" key="2">
    <source>
        <dbReference type="EMBL" id="KPA41683.1"/>
    </source>
</evidence>
<sequence length="273" mass="30647">MASEEPSLFVSSPKRPRRPFTPSATAIGPQLIEATYIMTRESAMAHAGAIVDTLGHRGRGWLYAIRDADEDLMEYKFTSSIEEPAATMPESIQTRLEEDLHNFKKELLHEHREATAKMMARMDSLQPPDQTSTAASPAKRRRVSTRSPSKNAAMDNLQKIDEGLCHLLGDDSELVQCFRDYAAGVDPNFSDVRSKSNGKAFWSKGQLENFRKEARELGLGVLEYKLLDRTIQEMDDGGLSMVNVAALSRQLASREQYKNLDAKFPFPFVCDKE</sequence>
<accession>A0A0M9EXB9</accession>
<proteinExistence type="predicted"/>
<reference evidence="2 3" key="1">
    <citation type="submission" date="2015-04" db="EMBL/GenBank/DDBJ databases">
        <title>The draft genome sequence of Fusarium langsethiae, a T-2/HT-2 mycotoxin producer.</title>
        <authorList>
            <person name="Lysoe E."/>
            <person name="Divon H.H."/>
            <person name="Terzi V."/>
            <person name="Orru L."/>
            <person name="Lamontanara A."/>
            <person name="Kolseth A.-K."/>
            <person name="Frandsen R.J."/>
            <person name="Nielsen K."/>
            <person name="Thrane U."/>
        </authorList>
    </citation>
    <scope>NUCLEOTIDE SEQUENCE [LARGE SCALE GENOMIC DNA]</scope>
    <source>
        <strain evidence="2 3">Fl201059</strain>
    </source>
</reference>
<organism evidence="2 3">
    <name type="scientific">Fusarium langsethiae</name>
    <dbReference type="NCBI Taxonomy" id="179993"/>
    <lineage>
        <taxon>Eukaryota</taxon>
        <taxon>Fungi</taxon>
        <taxon>Dikarya</taxon>
        <taxon>Ascomycota</taxon>
        <taxon>Pezizomycotina</taxon>
        <taxon>Sordariomycetes</taxon>
        <taxon>Hypocreomycetidae</taxon>
        <taxon>Hypocreales</taxon>
        <taxon>Nectriaceae</taxon>
        <taxon>Fusarium</taxon>
    </lineage>
</organism>
<dbReference type="EMBL" id="JXCE01000089">
    <property type="protein sequence ID" value="KPA41683.1"/>
    <property type="molecule type" value="Genomic_DNA"/>
</dbReference>
<feature type="region of interest" description="Disordered" evidence="1">
    <location>
        <begin position="1"/>
        <end position="24"/>
    </location>
</feature>
<dbReference type="AlphaFoldDB" id="A0A0M9EXB9"/>
<name>A0A0M9EXB9_FUSLA</name>
<evidence type="ECO:0000313" key="3">
    <source>
        <dbReference type="Proteomes" id="UP000037904"/>
    </source>
</evidence>